<keyword evidence="4" id="KW-1185">Reference proteome</keyword>
<dbReference type="Proteomes" id="UP000027341">
    <property type="component" value="Unassembled WGS sequence"/>
</dbReference>
<feature type="transmembrane region" description="Helical" evidence="2">
    <location>
        <begin position="51"/>
        <end position="78"/>
    </location>
</feature>
<keyword evidence="2" id="KW-0812">Transmembrane</keyword>
<evidence type="ECO:0000313" key="3">
    <source>
        <dbReference type="EMBL" id="KDN95125.1"/>
    </source>
</evidence>
<evidence type="ECO:0000256" key="2">
    <source>
        <dbReference type="SAM" id="Phobius"/>
    </source>
</evidence>
<keyword evidence="2" id="KW-1133">Transmembrane helix</keyword>
<feature type="coiled-coil region" evidence="1">
    <location>
        <begin position="90"/>
        <end position="167"/>
    </location>
</feature>
<organism evidence="3 4">
    <name type="scientific">Hydrogenovibrio marinus</name>
    <dbReference type="NCBI Taxonomy" id="28885"/>
    <lineage>
        <taxon>Bacteria</taxon>
        <taxon>Pseudomonadati</taxon>
        <taxon>Pseudomonadota</taxon>
        <taxon>Gammaproteobacteria</taxon>
        <taxon>Thiotrichales</taxon>
        <taxon>Piscirickettsiaceae</taxon>
        <taxon>Hydrogenovibrio</taxon>
    </lineage>
</organism>
<dbReference type="STRING" id="28885.EI16_02115"/>
<keyword evidence="2" id="KW-0472">Membrane</keyword>
<reference evidence="3 4" key="1">
    <citation type="submission" date="2014-04" db="EMBL/GenBank/DDBJ databases">
        <title>Draft genome sequence of Hydrogenovibrio marinus MH-110, a model organism for aerobic H2 metabolism.</title>
        <authorList>
            <person name="Cha H.J."/>
            <person name="Jo B.H."/>
            <person name="Hwang B.H."/>
        </authorList>
    </citation>
    <scope>NUCLEOTIDE SEQUENCE [LARGE SCALE GENOMIC DNA]</scope>
    <source>
        <strain evidence="3 4">MH-110</strain>
    </source>
</reference>
<evidence type="ECO:0000313" key="4">
    <source>
        <dbReference type="Proteomes" id="UP000027341"/>
    </source>
</evidence>
<gene>
    <name evidence="3" type="ORF">EI16_02115</name>
</gene>
<comment type="caution">
    <text evidence="3">The sequence shown here is derived from an EMBL/GenBank/DDBJ whole genome shotgun (WGS) entry which is preliminary data.</text>
</comment>
<name>A0A066ZYE9_HYDMR</name>
<dbReference type="EMBL" id="JMIU01000001">
    <property type="protein sequence ID" value="KDN95125.1"/>
    <property type="molecule type" value="Genomic_DNA"/>
</dbReference>
<protein>
    <submittedName>
        <fullName evidence="3">Uncharacterized protein</fullName>
    </submittedName>
</protein>
<sequence>MDEMIKSIKAALYDRATSPLVGSFVVAWLLWNYDFVLAFFSNEELSYKLDYIHTFIFGNWIQCLLNGFLIPSFAVYVYHWWLHKISIRVFRKATKNNQELIEAKKTLEKQVVMSLEESNEIRKQIDAIQNQTHIDNHEKEAKIKELNAELEARSSKEKELIKRLDNLNSKLESSVHGQNVSNKKSAITKNNIEPEISKDVGEVLVAIGDGNVSVSGILDYLSRKNINLHQARCLNYIEKLEELNLVKRNKYDHFSLTREGRDFLVDNNLDGHNYSS</sequence>
<dbReference type="SUPFAM" id="SSF46785">
    <property type="entry name" value="Winged helix' DNA-binding domain"/>
    <property type="match status" value="1"/>
</dbReference>
<dbReference type="RefSeq" id="WP_029908922.1">
    <property type="nucleotide sequence ID" value="NZ_AP020335.1"/>
</dbReference>
<proteinExistence type="predicted"/>
<dbReference type="InterPro" id="IPR036390">
    <property type="entry name" value="WH_DNA-bd_sf"/>
</dbReference>
<accession>A0A066ZYE9</accession>
<keyword evidence="1" id="KW-0175">Coiled coil</keyword>
<dbReference type="AlphaFoldDB" id="A0A066ZYE9"/>
<evidence type="ECO:0000256" key="1">
    <source>
        <dbReference type="SAM" id="Coils"/>
    </source>
</evidence>